<dbReference type="VEuPathDB" id="FungiDB:MPH_08747"/>
<comment type="caution">
    <text evidence="1">The sequence shown here is derived from an EMBL/GenBank/DDBJ whole genome shotgun (WGS) entry which is preliminary data.</text>
</comment>
<sequence>MEPDLDFVLYTQASRASLARVLHYIQQRADPLHGKGGCSGSQITIEFARCLVIAFTVSIHGLAPSIGAATRFVFHCQALVAVDREAGRLPDEDANGPPDGKCWHCFFYLVWKTLATHPDQAIACELSILLVGKLVYIGQDMAAAAQSGHSALEHICERFAVKQLDLLAERTCEEPVWLAYSVFGSASKTHDACITIYKPTEHGPSCVLYVARRIGQSLREHNIKANPLSISNALEKVLAVCALWKGLPVGRVFVRSFIKRFLLSSSTDFANSPGSATSSMDRQLATDFMRLVHHCALPQQRLAEEDKRLPGLAPELTENGEIVAVEHVLDNLLKACDETHGIGCRTLEAIIVRRLPALLDPCLTQQEYSRLLYRREIHPDSVIHGAKPFNLTTLAGAPPYCLHPPACPLTPAEVIAYLPNALCIPEIWKWISGHGWTPLNLPKFLNKARELNSVWKVDCGTFRNWQRAANALFRENRDLDPPPHTPMLDISPYVYAYCNAPGRQRRHEMLDMSMSRLVLSVQRHPVGDEAGYFTKFARHAAISGDLNGKVLVRHIRQVTRNSHSVGPNQQTSFMIDAEMESASNDSSAIQGSWTYQDNAGMQGRVPDSVVNNGHYAG</sequence>
<protein>
    <submittedName>
        <fullName evidence="1">Uncharacterized protein</fullName>
    </submittedName>
</protein>
<organism evidence="1 2">
    <name type="scientific">Macrophomina phaseolina (strain MS6)</name>
    <name type="common">Charcoal rot fungus</name>
    <dbReference type="NCBI Taxonomy" id="1126212"/>
    <lineage>
        <taxon>Eukaryota</taxon>
        <taxon>Fungi</taxon>
        <taxon>Dikarya</taxon>
        <taxon>Ascomycota</taxon>
        <taxon>Pezizomycotina</taxon>
        <taxon>Dothideomycetes</taxon>
        <taxon>Dothideomycetes incertae sedis</taxon>
        <taxon>Botryosphaeriales</taxon>
        <taxon>Botryosphaeriaceae</taxon>
        <taxon>Macrophomina</taxon>
    </lineage>
</organism>
<evidence type="ECO:0000313" key="2">
    <source>
        <dbReference type="Proteomes" id="UP000007129"/>
    </source>
</evidence>
<accession>K2SAV4</accession>
<dbReference type="EMBL" id="AHHD01000375">
    <property type="protein sequence ID" value="EKG14005.1"/>
    <property type="molecule type" value="Genomic_DNA"/>
</dbReference>
<reference evidence="1 2" key="1">
    <citation type="journal article" date="2012" name="BMC Genomics">
        <title>Tools to kill: Genome of one of the most destructive plant pathogenic fungi Macrophomina phaseolina.</title>
        <authorList>
            <person name="Islam M.S."/>
            <person name="Haque M.S."/>
            <person name="Islam M.M."/>
            <person name="Emdad E.M."/>
            <person name="Halim A."/>
            <person name="Hossen Q.M.M."/>
            <person name="Hossain M.Z."/>
            <person name="Ahmed B."/>
            <person name="Rahim S."/>
            <person name="Rahman M.S."/>
            <person name="Alam M.M."/>
            <person name="Hou S."/>
            <person name="Wan X."/>
            <person name="Saito J.A."/>
            <person name="Alam M."/>
        </authorList>
    </citation>
    <scope>NUCLEOTIDE SEQUENCE [LARGE SCALE GENOMIC DNA]</scope>
    <source>
        <strain evidence="1 2">MS6</strain>
    </source>
</reference>
<proteinExistence type="predicted"/>
<dbReference type="AlphaFoldDB" id="K2SAV4"/>
<dbReference type="InParanoid" id="K2SAV4"/>
<dbReference type="Proteomes" id="UP000007129">
    <property type="component" value="Unassembled WGS sequence"/>
</dbReference>
<evidence type="ECO:0000313" key="1">
    <source>
        <dbReference type="EMBL" id="EKG14005.1"/>
    </source>
</evidence>
<name>K2SAV4_MACPH</name>
<dbReference type="OrthoDB" id="3930304at2759"/>
<gene>
    <name evidence="1" type="ORF">MPH_08747</name>
</gene>
<dbReference type="HOGENOM" id="CLU_442836_0_0_1"/>